<dbReference type="PANTHER" id="PTHR43675:SF7">
    <property type="entry name" value="ARSENITE METHYLTRANSFERASE"/>
    <property type="match status" value="1"/>
</dbReference>
<evidence type="ECO:0000313" key="8">
    <source>
        <dbReference type="EMBL" id="SBR48026.1"/>
    </source>
</evidence>
<dbReference type="GO" id="GO:0009404">
    <property type="term" value="P:toxin metabolic process"/>
    <property type="evidence" value="ECO:0007669"/>
    <property type="project" value="TreeGrafter"/>
</dbReference>
<protein>
    <recommendedName>
        <fullName evidence="3">Arsenite methyltransferase</fullName>
        <ecNumber evidence="2">2.1.1.137</ecNumber>
    </recommendedName>
</protein>
<comment type="catalytic activity">
    <reaction evidence="6">
        <text>arsenic triglutathione + 3 [thioredoxin]-dithiol + 3 S-adenosyl-L-methionine = trimethylarsine + 3 [thioredoxin]-disulfide + 3 glutathione + 3 S-adenosyl-L-homocysteine + 3 H(+)</text>
        <dbReference type="Rhea" id="RHEA:69432"/>
        <dbReference type="Rhea" id="RHEA-COMP:10698"/>
        <dbReference type="Rhea" id="RHEA-COMP:10700"/>
        <dbReference type="ChEBI" id="CHEBI:15378"/>
        <dbReference type="ChEBI" id="CHEBI:27130"/>
        <dbReference type="ChEBI" id="CHEBI:29950"/>
        <dbReference type="ChEBI" id="CHEBI:50058"/>
        <dbReference type="ChEBI" id="CHEBI:57856"/>
        <dbReference type="ChEBI" id="CHEBI:57925"/>
        <dbReference type="ChEBI" id="CHEBI:59789"/>
        <dbReference type="ChEBI" id="CHEBI:183640"/>
        <dbReference type="EC" id="2.1.1.137"/>
    </reaction>
</comment>
<reference evidence="8" key="2">
    <citation type="submission" date="2016-06" db="EMBL/GenBank/DDBJ databases">
        <title>The genome of a short-lived fish provides insights into sex chromosome evolution and the genetic control of aging.</title>
        <authorList>
            <person name="Reichwald K."/>
            <person name="Felder M."/>
            <person name="Petzold A."/>
            <person name="Koch P."/>
            <person name="Groth M."/>
            <person name="Platzer M."/>
        </authorList>
    </citation>
    <scope>NUCLEOTIDE SEQUENCE</scope>
    <source>
        <tissue evidence="8">Brain</tissue>
    </source>
</reference>
<dbReference type="InterPro" id="IPR029063">
    <property type="entry name" value="SAM-dependent_MTases_sf"/>
</dbReference>
<dbReference type="EC" id="2.1.1.137" evidence="2"/>
<evidence type="ECO:0000256" key="2">
    <source>
        <dbReference type="ARBA" id="ARBA00034521"/>
    </source>
</evidence>
<feature type="domain" description="Methyltransferase" evidence="7">
    <location>
        <begin position="70"/>
        <end position="208"/>
    </location>
</feature>
<organism evidence="8">
    <name type="scientific">Nothobranchius pienaari</name>
    <dbReference type="NCBI Taxonomy" id="704102"/>
    <lineage>
        <taxon>Eukaryota</taxon>
        <taxon>Metazoa</taxon>
        <taxon>Chordata</taxon>
        <taxon>Craniata</taxon>
        <taxon>Vertebrata</taxon>
        <taxon>Euteleostomi</taxon>
        <taxon>Actinopterygii</taxon>
        <taxon>Neopterygii</taxon>
        <taxon>Teleostei</taxon>
        <taxon>Neoteleostei</taxon>
        <taxon>Acanthomorphata</taxon>
        <taxon>Ovalentaria</taxon>
        <taxon>Atherinomorphae</taxon>
        <taxon>Cyprinodontiformes</taxon>
        <taxon>Nothobranchiidae</taxon>
        <taxon>Nothobranchius</taxon>
    </lineage>
</organism>
<gene>
    <name evidence="8" type="primary">Nfu_g_1_000532</name>
</gene>
<name>A0A1A8LUM7_9TELE</name>
<dbReference type="InterPro" id="IPR026669">
    <property type="entry name" value="Arsenite_MeTrfase-like"/>
</dbReference>
<evidence type="ECO:0000256" key="6">
    <source>
        <dbReference type="ARBA" id="ARBA00048428"/>
    </source>
</evidence>
<evidence type="ECO:0000256" key="3">
    <source>
        <dbReference type="ARBA" id="ARBA00034545"/>
    </source>
</evidence>
<dbReference type="GO" id="GO:0005829">
    <property type="term" value="C:cytosol"/>
    <property type="evidence" value="ECO:0007669"/>
    <property type="project" value="TreeGrafter"/>
</dbReference>
<dbReference type="Gene3D" id="3.40.5.100">
    <property type="match status" value="1"/>
</dbReference>
<dbReference type="EMBL" id="HAEF01009190">
    <property type="protein sequence ID" value="SBR48026.1"/>
    <property type="molecule type" value="Transcribed_RNA"/>
</dbReference>
<comment type="catalytic activity">
    <reaction evidence="4">
        <text>arsenic triglutathione + [thioredoxin]-dithiol + S-adenosyl-L-methionine + 2 H2O = methylarsonous acid + [thioredoxin]-disulfide + 3 glutathione + S-adenosyl-L-homocysteine + H(+)</text>
        <dbReference type="Rhea" id="RHEA:69460"/>
        <dbReference type="Rhea" id="RHEA-COMP:10698"/>
        <dbReference type="Rhea" id="RHEA-COMP:10700"/>
        <dbReference type="ChEBI" id="CHEBI:15377"/>
        <dbReference type="ChEBI" id="CHEBI:15378"/>
        <dbReference type="ChEBI" id="CHEBI:17826"/>
        <dbReference type="ChEBI" id="CHEBI:29950"/>
        <dbReference type="ChEBI" id="CHEBI:50058"/>
        <dbReference type="ChEBI" id="CHEBI:57856"/>
        <dbReference type="ChEBI" id="CHEBI:57925"/>
        <dbReference type="ChEBI" id="CHEBI:59789"/>
        <dbReference type="ChEBI" id="CHEBI:183640"/>
        <dbReference type="EC" id="2.1.1.137"/>
    </reaction>
</comment>
<dbReference type="CDD" id="cd02440">
    <property type="entry name" value="AdoMet_MTases"/>
    <property type="match status" value="1"/>
</dbReference>
<sequence length="361" mass="39859">MAAGEDMRGKVKEYYGLCLETSGDLQTSASSCWSTCSPLPRSVTEALGQVHHEVSKRFFGCGLPFPAKLEGCRVLDLGSGSGRDVFAFSKLVGPDGHVTGIDMTEELISASRQYVEYHQKKFGYEAPNVTFVQGYVEKLSEAAIQISSMDVVISNCVICLCPDKKVVLQEAYNTLKEGGELYFSDMFASRVIPEHMKQDPVLWGEGMGGSLFWKDLISLAHETGFSTPLLVSASHIEVHNTDLKAKAGDIRYASGTYRLFKLPKRSARSGAVVTYKGTVSDFPEQLYFDSSHSFKKDVKVEVNAEMLAILQNSRFCSDFKIQMLDKPESTTQSTDPFCLLDPFLLADRRGASVRQCSKTHS</sequence>
<proteinExistence type="inferred from homology"/>
<dbReference type="GO" id="GO:0018872">
    <property type="term" value="P:arsonoacetate metabolic process"/>
    <property type="evidence" value="ECO:0007669"/>
    <property type="project" value="TreeGrafter"/>
</dbReference>
<reference evidence="8" key="1">
    <citation type="submission" date="2016-05" db="EMBL/GenBank/DDBJ databases">
        <authorList>
            <person name="Lavstsen T."/>
            <person name="Jespersen J.S."/>
        </authorList>
    </citation>
    <scope>NUCLEOTIDE SEQUENCE</scope>
    <source>
        <tissue evidence="8">Brain</tissue>
    </source>
</reference>
<comment type="catalytic activity">
    <reaction evidence="5">
        <text>arsenic triglutathione + 2 [thioredoxin]-dithiol + 2 S-adenosyl-L-methionine + H2O = dimethylarsinous acid + 2 [thioredoxin]-disulfide + 3 glutathione + 2 S-adenosyl-L-homocysteine + 2 H(+)</text>
        <dbReference type="Rhea" id="RHEA:69464"/>
        <dbReference type="Rhea" id="RHEA-COMP:10698"/>
        <dbReference type="Rhea" id="RHEA-COMP:10700"/>
        <dbReference type="ChEBI" id="CHEBI:15377"/>
        <dbReference type="ChEBI" id="CHEBI:15378"/>
        <dbReference type="ChEBI" id="CHEBI:23808"/>
        <dbReference type="ChEBI" id="CHEBI:29950"/>
        <dbReference type="ChEBI" id="CHEBI:50058"/>
        <dbReference type="ChEBI" id="CHEBI:57856"/>
        <dbReference type="ChEBI" id="CHEBI:57925"/>
        <dbReference type="ChEBI" id="CHEBI:59789"/>
        <dbReference type="ChEBI" id="CHEBI:183640"/>
        <dbReference type="EC" id="2.1.1.137"/>
    </reaction>
</comment>
<dbReference type="SUPFAM" id="SSF53335">
    <property type="entry name" value="S-adenosyl-L-methionine-dependent methyltransferases"/>
    <property type="match status" value="1"/>
</dbReference>
<dbReference type="AlphaFoldDB" id="A0A1A8LUM7"/>
<dbReference type="GO" id="GO:0030791">
    <property type="term" value="F:arsenite methyltransferase activity"/>
    <property type="evidence" value="ECO:0007669"/>
    <property type="project" value="UniProtKB-EC"/>
</dbReference>
<evidence type="ECO:0000256" key="1">
    <source>
        <dbReference type="ARBA" id="ARBA00034487"/>
    </source>
</evidence>
<evidence type="ECO:0000256" key="4">
    <source>
        <dbReference type="ARBA" id="ARBA00047941"/>
    </source>
</evidence>
<evidence type="ECO:0000259" key="7">
    <source>
        <dbReference type="Pfam" id="PF13847"/>
    </source>
</evidence>
<dbReference type="Pfam" id="PF13847">
    <property type="entry name" value="Methyltransf_31"/>
    <property type="match status" value="1"/>
</dbReference>
<accession>A0A1A8LUM7</accession>
<dbReference type="InterPro" id="IPR025714">
    <property type="entry name" value="Methyltranfer_dom"/>
</dbReference>
<evidence type="ECO:0000256" key="5">
    <source>
        <dbReference type="ARBA" id="ARBA00047943"/>
    </source>
</evidence>
<dbReference type="PANTHER" id="PTHR43675">
    <property type="entry name" value="ARSENITE METHYLTRANSFERASE"/>
    <property type="match status" value="1"/>
</dbReference>
<comment type="similarity">
    <text evidence="1">Belongs to the methyltransferase superfamily. Arsenite methyltransferase family.</text>
</comment>
<dbReference type="Gene3D" id="3.40.50.150">
    <property type="entry name" value="Vaccinia Virus protein VP39"/>
    <property type="match status" value="1"/>
</dbReference>